<gene>
    <name evidence="2" type="ORF">KTT_10760</name>
</gene>
<feature type="region of interest" description="Disordered" evidence="1">
    <location>
        <begin position="1"/>
        <end position="27"/>
    </location>
</feature>
<evidence type="ECO:0000256" key="1">
    <source>
        <dbReference type="SAM" id="MobiDB-lite"/>
    </source>
</evidence>
<keyword evidence="3" id="KW-1185">Reference proteome</keyword>
<dbReference type="Proteomes" id="UP000287352">
    <property type="component" value="Unassembled WGS sequence"/>
</dbReference>
<accession>A0A401ZWI0</accession>
<dbReference type="RefSeq" id="WP_126578926.1">
    <property type="nucleotide sequence ID" value="NZ_BIFR01000001.1"/>
</dbReference>
<dbReference type="EMBL" id="BIFR01000001">
    <property type="protein sequence ID" value="GCE11217.1"/>
    <property type="molecule type" value="Genomic_DNA"/>
</dbReference>
<feature type="compositionally biased region" description="Polar residues" evidence="1">
    <location>
        <begin position="78"/>
        <end position="87"/>
    </location>
</feature>
<feature type="compositionally biased region" description="Polar residues" evidence="1">
    <location>
        <begin position="132"/>
        <end position="149"/>
    </location>
</feature>
<sequence length="265" mass="28769">MAKTKQNKAAASIQNVDKKKQKKLTRIETKLQSRIAETRKKVKKAQKRLARTQADLLSGQERLNQLEQKLHKIHPVSATENDANQPAYSPDPEQPTFGDDEEVEHIISADTLISIEISEDYPGSSDEGADLASTSPENVSQEVSPTQEELVSEFDLASPPPAEGTDELPHEPFTGTPSHTDFQPTIAGAEIPSEEAPSIPHEDDAIAEADHTSLAPAEGNGASENPGADRVSTPENEPLSSSDQSSSTPKRPTTRRRTRNTTPKL</sequence>
<comment type="caution">
    <text evidence="2">The sequence shown here is derived from an EMBL/GenBank/DDBJ whole genome shotgun (WGS) entry which is preliminary data.</text>
</comment>
<proteinExistence type="predicted"/>
<dbReference type="AlphaFoldDB" id="A0A401ZWI0"/>
<name>A0A401ZWI0_9CHLR</name>
<feature type="compositionally biased region" description="Low complexity" evidence="1">
    <location>
        <begin position="240"/>
        <end position="251"/>
    </location>
</feature>
<reference evidence="3" key="1">
    <citation type="submission" date="2018-12" db="EMBL/GenBank/DDBJ databases">
        <title>Tengunoibacter tsumagoiensis gen. nov., sp. nov., Dictyobacter kobayashii sp. nov., D. alpinus sp. nov., and D. joshuensis sp. nov. and description of Dictyobacteraceae fam. nov. within the order Ktedonobacterales isolated from Tengu-no-mugimeshi.</title>
        <authorList>
            <person name="Wang C.M."/>
            <person name="Zheng Y."/>
            <person name="Sakai Y."/>
            <person name="Toyoda A."/>
            <person name="Minakuchi Y."/>
            <person name="Abe K."/>
            <person name="Yokota A."/>
            <person name="Yabe S."/>
        </authorList>
    </citation>
    <scope>NUCLEOTIDE SEQUENCE [LARGE SCALE GENOMIC DNA]</scope>
    <source>
        <strain evidence="3">Uno3</strain>
    </source>
</reference>
<organism evidence="2 3">
    <name type="scientific">Tengunoibacter tsumagoiensis</name>
    <dbReference type="NCBI Taxonomy" id="2014871"/>
    <lineage>
        <taxon>Bacteria</taxon>
        <taxon>Bacillati</taxon>
        <taxon>Chloroflexota</taxon>
        <taxon>Ktedonobacteria</taxon>
        <taxon>Ktedonobacterales</taxon>
        <taxon>Dictyobacteraceae</taxon>
        <taxon>Tengunoibacter</taxon>
    </lineage>
</organism>
<evidence type="ECO:0000313" key="2">
    <source>
        <dbReference type="EMBL" id="GCE11217.1"/>
    </source>
</evidence>
<protein>
    <submittedName>
        <fullName evidence="2">Uncharacterized protein</fullName>
    </submittedName>
</protein>
<feature type="compositionally biased region" description="Basic and acidic residues" evidence="1">
    <location>
        <begin position="200"/>
        <end position="211"/>
    </location>
</feature>
<evidence type="ECO:0000313" key="3">
    <source>
        <dbReference type="Proteomes" id="UP000287352"/>
    </source>
</evidence>
<feature type="region of interest" description="Disordered" evidence="1">
    <location>
        <begin position="66"/>
        <end position="265"/>
    </location>
</feature>